<evidence type="ECO:0000313" key="1">
    <source>
        <dbReference type="Ensembl" id="ENSP00000492540.1"/>
    </source>
</evidence>
<reference evidence="1 2" key="1">
    <citation type="journal article" date="2001" name="Nature">
        <title>Initial sequencing and analysis of the human genome.</title>
        <authorList>
            <consortium name="International Human Genome Sequencing Consortium"/>
            <person name="Lander E.S."/>
            <person name="Linton L.M."/>
            <person name="Birren B."/>
            <person name="Nusbaum C."/>
            <person name="Zody M.C."/>
            <person name="Baldwin J."/>
            <person name="Devon K."/>
            <person name="Dewar K."/>
            <person name="Doyle M."/>
            <person name="FitzHugh W."/>
            <person name="Funke R."/>
            <person name="Gage D."/>
            <person name="Harris K."/>
            <person name="Heaford A."/>
            <person name="Howland J."/>
            <person name="Kann L."/>
            <person name="Lehoczky J."/>
            <person name="LeVine R."/>
            <person name="McEwan P."/>
            <person name="McKernan K."/>
            <person name="Meldrim J."/>
            <person name="Mesirov J.P."/>
            <person name="Miranda C."/>
            <person name="Morris W."/>
            <person name="Naylor J."/>
            <person name="Raymond C."/>
            <person name="Rosetti M."/>
            <person name="Santos R."/>
            <person name="Sheridan A."/>
            <person name="Sougnez C."/>
            <person name="Stange-Thomann N."/>
            <person name="Stojanovic N."/>
            <person name="Subramanian A."/>
            <person name="Wyman D."/>
            <person name="Rogers J."/>
            <person name="Sulston J."/>
            <person name="Ainscough R."/>
            <person name="Beck S."/>
            <person name="Bentley D."/>
            <person name="Burton J."/>
            <person name="Clee C."/>
            <person name="Carter N."/>
            <person name="Coulson A."/>
            <person name="Deadman R."/>
            <person name="Deloukas P."/>
            <person name="Dunham A."/>
            <person name="Dunham I."/>
            <person name="Durbin R."/>
            <person name="French L."/>
            <person name="Grafham D."/>
            <person name="Gregory S."/>
            <person name="Hubbard T."/>
            <person name="Humphray S."/>
            <person name="Hunt A."/>
            <person name="Jones M."/>
            <person name="Lloyd C."/>
            <person name="McMurray A."/>
            <person name="Matthews L."/>
            <person name="Mercer S."/>
            <person name="Milne S."/>
            <person name="Mullikin J.C."/>
            <person name="Mungall A."/>
            <person name="Plumb R."/>
            <person name="Ross M."/>
            <person name="Shownkeen R."/>
            <person name="Sims S."/>
            <person name="Waterston R.H."/>
            <person name="Wilson R.K."/>
            <person name="Hillier L.W."/>
            <person name="McPherson J.D."/>
            <person name="Marra M.A."/>
            <person name="Mardis E.R."/>
            <person name="Fulton L.A."/>
            <person name="Chinwalla A.T."/>
            <person name="Pepin K.H."/>
            <person name="Gish W.R."/>
            <person name="Chissoe S.L."/>
            <person name="Wendl M.C."/>
            <person name="Delehaunty K.D."/>
            <person name="Miner T.L."/>
            <person name="Delehaunty A."/>
            <person name="Kramer J.B."/>
            <person name="Cook L.L."/>
            <person name="Fulton R.S."/>
            <person name="Johnson D.L."/>
            <person name="Minx P.J."/>
            <person name="Clifton S.W."/>
            <person name="Hawkins T."/>
            <person name="Branscomb E."/>
            <person name="Predki P."/>
            <person name="Richardson P."/>
            <person name="Wenning S."/>
            <person name="Slezak T."/>
            <person name="Doggett N."/>
            <person name="Cheng J.F."/>
            <person name="Olsen A."/>
            <person name="Lucas S."/>
            <person name="Elkin C."/>
            <person name="Uberbacher E."/>
            <person name="Frazier M."/>
            <person name="Gibbs R.A."/>
            <person name="Muzny D.M."/>
            <person name="Scherer S.E."/>
            <person name="Bouck J.B."/>
            <person name="Sodergren E.J."/>
            <person name="Worley K.C."/>
            <person name="Rives C.M."/>
            <person name="Gorrell J.H."/>
            <person name="Metzker M.L."/>
            <person name="Naylor S.L."/>
            <person name="Kucherlapati R.S."/>
            <person name="Nelson D.L."/>
            <person name="Weinstock G.M."/>
            <person name="Sakaki Y."/>
            <person name="Fujiyama A."/>
            <person name="Hattori M."/>
            <person name="Yada T."/>
            <person name="Toyoda A."/>
            <person name="Itoh T."/>
            <person name="Kawagoe C."/>
            <person name="Watanabe H."/>
            <person name="Totoki Y."/>
            <person name="Taylor T."/>
            <person name="Weissenbach J."/>
            <person name="Heilig R."/>
            <person name="Saurin W."/>
            <person name="Artiguenave F."/>
            <person name="Brottier P."/>
            <person name="Bruls T."/>
            <person name="Pelletier E."/>
            <person name="Robert C."/>
            <person name="Wincker P."/>
            <person name="Smith D.R."/>
            <person name="Doucette-Stamm L."/>
            <person name="Rubenfield M."/>
            <person name="Weinstock K."/>
            <person name="Lee H.M."/>
            <person name="Dubois J."/>
            <person name="Rosenthal A."/>
            <person name="Platzer M."/>
            <person name="Nyakatura G."/>
            <person name="Taudien S."/>
            <person name="Rump A."/>
            <person name="Yang H."/>
            <person name="Yu J."/>
            <person name="Wang J."/>
            <person name="Huang G."/>
            <person name="Gu J."/>
            <person name="Hood L."/>
            <person name="Rowen L."/>
            <person name="Madan A."/>
            <person name="Qin S."/>
            <person name="Davis R.W."/>
            <person name="Federspiel N.A."/>
            <person name="Abola A.P."/>
            <person name="Proctor M.J."/>
            <person name="Myers R.M."/>
            <person name="Schmutz J."/>
            <person name="Dickson M."/>
            <person name="Grimwood J."/>
            <person name="Cox D.R."/>
            <person name="Olson M.V."/>
            <person name="Kaul R."/>
            <person name="Raymond C."/>
            <person name="Shimizu N."/>
            <person name="Kawasaki K."/>
            <person name="Minoshima S."/>
            <person name="Evans G.A."/>
            <person name="Athanasiou M."/>
            <person name="Schultz R."/>
            <person name="Roe B.A."/>
            <person name="Chen F."/>
            <person name="Pan H."/>
            <person name="Ramser J."/>
            <person name="Lehrach H."/>
            <person name="Reinhardt R."/>
            <person name="McCombie W.R."/>
            <person name="de la Bastide M."/>
            <person name="Dedhia N."/>
            <person name="Blocker H."/>
            <person name="Hornischer K."/>
            <person name="Nordsiek G."/>
            <person name="Agarwala R."/>
            <person name="Aravind L."/>
            <person name="Bailey J.A."/>
            <person name="Bateman A."/>
            <person name="Batzoglou S."/>
            <person name="Birney E."/>
            <person name="Bork P."/>
            <person name="Brown D.G."/>
            <person name="Burge C.B."/>
            <person name="Cerutti L."/>
            <person name="Chen H.C."/>
            <person name="Church D."/>
            <person name="Clamp M."/>
            <person name="Copley R.R."/>
            <person name="Doerks T."/>
            <person name="Eddy S.R."/>
            <person name="Eichler E.E."/>
            <person name="Furey T.S."/>
            <person name="Galagan J."/>
            <person name="Gilbert J.G."/>
            <person name="Harmon C."/>
            <person name="Hayashizaki Y."/>
            <person name="Haussler D."/>
            <person name="Hermjakob H."/>
            <person name="Hokamp K."/>
            <person name="Jang W."/>
            <person name="Johnson L.S."/>
            <person name="Jones T.A."/>
            <person name="Kasif S."/>
            <person name="Kaspryzk A."/>
            <person name="Kennedy S."/>
            <person name="Kent W.J."/>
            <person name="Kitts P."/>
            <person name="Koonin E.V."/>
            <person name="Korf I."/>
            <person name="Kulp D."/>
            <person name="Lancet D."/>
            <person name="Lowe T.M."/>
            <person name="McLysaght A."/>
            <person name="Mikkelsen T."/>
            <person name="Moran J.V."/>
            <person name="Mulder N."/>
            <person name="Pollara V.J."/>
            <person name="Ponting C.P."/>
            <person name="Schuler G."/>
            <person name="Schultz J."/>
            <person name="Slater G."/>
            <person name="Smit A.F."/>
            <person name="Stupka E."/>
            <person name="Szustakowski J."/>
            <person name="Thierry-Mieg D."/>
            <person name="Thierry-Mieg J."/>
            <person name="Wagner L."/>
            <person name="Wallis J."/>
            <person name="Wheeler R."/>
            <person name="Williams A."/>
            <person name="Wolf Y.I."/>
            <person name="Wolfe K.H."/>
            <person name="Yang S.P."/>
            <person name="Yeh R.F."/>
            <person name="Collins F."/>
            <person name="Guyer M.S."/>
            <person name="Peterson J."/>
            <person name="Felsenfeld A."/>
            <person name="Wetterstrand K.A."/>
            <person name="Patrinos A."/>
            <person name="Morgan M.J."/>
            <person name="de Jong P."/>
            <person name="Catanese J.J."/>
            <person name="Osoegawa K."/>
            <person name="Shizuya H."/>
            <person name="Choi S."/>
            <person name="Chen Y.J."/>
        </authorList>
    </citation>
    <scope>NUCLEOTIDE SEQUENCE [LARGE SCALE GENOMIC DNA]</scope>
</reference>
<dbReference type="OrthoDB" id="3231at2759"/>
<dbReference type="OpenTargets" id="ENSG00000121897"/>
<dbReference type="Ensembl" id="ENST00000640489.1">
    <property type="protein sequence ID" value="ENSP00000492540.1"/>
    <property type="gene ID" value="ENSG00000121897.15"/>
</dbReference>
<reference evidence="1 2" key="2">
    <citation type="journal article" date="2004" name="Nature">
        <title>Finishing the euchromatic sequence of the human genome.</title>
        <authorList>
            <consortium name="International Human Genome Sequencing Consortium"/>
        </authorList>
    </citation>
    <scope>NUCLEOTIDE SEQUENCE [LARGE SCALE GENOMIC DNA]</scope>
</reference>
<dbReference type="HGNC" id="HGNC:16429">
    <property type="gene designation" value="LIAS"/>
</dbReference>
<dbReference type="VEuPathDB" id="HostDB:ENSG00000121897"/>
<dbReference type="ChiTaRS" id="LIAS">
    <property type="organism name" value="human"/>
</dbReference>
<reference evidence="1" key="4">
    <citation type="submission" date="2025-08" db="UniProtKB">
        <authorList>
            <consortium name="Ensembl"/>
        </authorList>
    </citation>
    <scope>IDENTIFICATION</scope>
</reference>
<name>A0A1W2PRD2_HUMAN</name>
<accession>A0A1W2PRD2</accession>
<organism evidence="1 2">
    <name type="scientific">Homo sapiens</name>
    <name type="common">Human</name>
    <dbReference type="NCBI Taxonomy" id="9606"/>
    <lineage>
        <taxon>Eukaryota</taxon>
        <taxon>Metazoa</taxon>
        <taxon>Chordata</taxon>
        <taxon>Craniata</taxon>
        <taxon>Vertebrata</taxon>
        <taxon>Euteleostomi</taxon>
        <taxon>Mammalia</taxon>
        <taxon>Eutheria</taxon>
        <taxon>Euarchontoglires</taxon>
        <taxon>Primates</taxon>
        <taxon>Haplorrhini</taxon>
        <taxon>Catarrhini</taxon>
        <taxon>Hominidae</taxon>
        <taxon>Homo</taxon>
    </lineage>
</organism>
<reference evidence="1" key="5">
    <citation type="submission" date="2025-09" db="UniProtKB">
        <authorList>
            <consortium name="Ensembl"/>
        </authorList>
    </citation>
    <scope>IDENTIFICATION</scope>
</reference>
<dbReference type="ExpressionAtlas" id="A0A1W2PRD2">
    <property type="expression patterns" value="baseline and differential"/>
</dbReference>
<dbReference type="Ensembl" id="ENST00000640489.1">
    <property type="protein sequence ID" value="ENSP00000492540.1"/>
    <property type="gene ID" value="ENSG00000121897.16"/>
</dbReference>
<dbReference type="GeneTree" id="ENSGT00390000006234"/>
<gene>
    <name evidence="1" type="primary">LIAS</name>
</gene>
<sequence length="59" mass="6262">MSLRCGDAARTLGPRVSGGANGFGRGVGGSYPFRAPMPNNKGIWEIFLQPSQTVKLLAR</sequence>
<dbReference type="Bgee" id="ENSG00000121897">
    <property type="expression patterns" value="Expressed in primordial germ cell in gonad and 173 other cell types or tissues"/>
</dbReference>
<dbReference type="EMBL" id="AC021148">
    <property type="status" value="NOT_ANNOTATED_CDS"/>
    <property type="molecule type" value="Genomic_DNA"/>
</dbReference>
<evidence type="ECO:0000313" key="2">
    <source>
        <dbReference type="Proteomes" id="UP000005640"/>
    </source>
</evidence>
<dbReference type="Proteomes" id="UP000005640">
    <property type="component" value="Chromosome 4"/>
</dbReference>
<proteinExistence type="predicted"/>
<dbReference type="AlphaFoldDB" id="A0A1W2PRD2"/>
<protein>
    <submittedName>
        <fullName evidence="1">Lipoic acid synthetase</fullName>
    </submittedName>
</protein>
<reference evidence="1 2" key="3">
    <citation type="journal article" date="2005" name="Nature">
        <title>Generation and annotation of the DNA sequences of human chromosomes 2 and 4.</title>
        <authorList>
            <person name="Hillier L.W."/>
            <person name="Graves T.A."/>
            <person name="Fulton R.S."/>
            <person name="Fulton L.A."/>
            <person name="Pepin K.H."/>
            <person name="Minx P."/>
            <person name="Wagner-McPherson C."/>
            <person name="Layman D."/>
            <person name="Wylie K."/>
            <person name="Sekhon M."/>
            <person name="Becker M.C."/>
            <person name="Fewell G.A."/>
            <person name="Delehaunty K.D."/>
            <person name="Miner T.L."/>
            <person name="Nash W.E."/>
            <person name="Kremitzki C."/>
            <person name="Oddy L."/>
            <person name="Du H."/>
            <person name="Sun H."/>
            <person name="Bradshaw-Cordum H."/>
            <person name="Ali J."/>
            <person name="Carter J."/>
            <person name="Cordes M."/>
            <person name="Harris A."/>
            <person name="Isak A."/>
            <person name="van Brunt A."/>
            <person name="Nguyen C."/>
            <person name="Du F."/>
            <person name="Courtney L."/>
            <person name="Kalicki J."/>
            <person name="Ozersky P."/>
            <person name="Abbott S."/>
            <person name="Armstrong J."/>
            <person name="Belter E.A."/>
            <person name="Caruso L."/>
            <person name="Cedroni M."/>
            <person name="Cotton M."/>
            <person name="Davidson T."/>
            <person name="Desai A."/>
            <person name="Elliott G."/>
            <person name="Erb T."/>
            <person name="Fronick C."/>
            <person name="Gaige T."/>
            <person name="Haakenson W."/>
            <person name="Haglund K."/>
            <person name="Holmes A."/>
            <person name="Harkins R."/>
            <person name="Kim K."/>
            <person name="Kruchowski S.S."/>
            <person name="Strong C.M."/>
            <person name="Grewal N."/>
            <person name="Goyea E."/>
            <person name="Hou S."/>
            <person name="Levy A."/>
            <person name="Martinka S."/>
            <person name="Mead K."/>
            <person name="McLellan M.D."/>
            <person name="Meyer R."/>
            <person name="Randall-Maher J."/>
            <person name="Tomlinson C."/>
            <person name="Dauphin-Kohlberg S."/>
            <person name="Kozlowicz-Reilly A."/>
            <person name="Shah N."/>
            <person name="Swearengen-Shahid S."/>
            <person name="Snider J."/>
            <person name="Strong J.T."/>
            <person name="Thompson J."/>
            <person name="Yoakum M."/>
            <person name="Leonard S."/>
            <person name="Pearman C."/>
            <person name="Trani L."/>
            <person name="Radionenko M."/>
            <person name="Waligorski J.E."/>
            <person name="Wang C."/>
            <person name="Rock S.M."/>
            <person name="Tin-Wollam A.M."/>
            <person name="Maupin R."/>
            <person name="Latreille P."/>
            <person name="Wendl M.C."/>
            <person name="Yang S.P."/>
            <person name="Pohl C."/>
            <person name="Wallis J.W."/>
            <person name="Spieth J."/>
            <person name="Bieri T.A."/>
            <person name="Berkowicz N."/>
            <person name="Nelson J.O."/>
            <person name="Osborne J."/>
            <person name="Ding L."/>
            <person name="Meyer R."/>
            <person name="Sabo A."/>
            <person name="Shotland Y."/>
            <person name="Sinha P."/>
            <person name="Wohldmann P.E."/>
            <person name="Cook L.L."/>
            <person name="Hickenbotham M.T."/>
            <person name="Eldred J."/>
            <person name="Williams D."/>
            <person name="Jones T.A."/>
            <person name="She X."/>
            <person name="Ciccarelli F.D."/>
            <person name="Izaurralde E."/>
            <person name="Taylor J."/>
            <person name="Schmutz J."/>
            <person name="Myers R.M."/>
            <person name="Cox D.R."/>
            <person name="Huang X."/>
            <person name="McPherson J.D."/>
            <person name="Mardis E.R."/>
            <person name="Clifton S.W."/>
            <person name="Warren W.C."/>
            <person name="Chinwalla A.T."/>
            <person name="Eddy S.R."/>
            <person name="Marra M.A."/>
            <person name="Ovcharenko I."/>
            <person name="Furey T.S."/>
            <person name="Miller W."/>
            <person name="Eichler E.E."/>
            <person name="Bork P."/>
            <person name="Suyama M."/>
            <person name="Torrents D."/>
            <person name="Waterston R.H."/>
            <person name="Wilson R.K."/>
        </authorList>
    </citation>
    <scope>NUCLEOTIDE SEQUENCE [LARGE SCALE GENOMIC DNA]</scope>
</reference>
<keyword evidence="2" id="KW-1185">Reference proteome</keyword>